<feature type="compositionally biased region" description="Basic residues" evidence="1">
    <location>
        <begin position="259"/>
        <end position="294"/>
    </location>
</feature>
<name>A0ABT9CBN1_9BACL</name>
<keyword evidence="3" id="KW-1185">Reference proteome</keyword>
<feature type="region of interest" description="Disordered" evidence="1">
    <location>
        <begin position="234"/>
        <end position="294"/>
    </location>
</feature>
<evidence type="ECO:0000313" key="3">
    <source>
        <dbReference type="Proteomes" id="UP001240171"/>
    </source>
</evidence>
<comment type="caution">
    <text evidence="2">The sequence shown here is derived from an EMBL/GenBank/DDBJ whole genome shotgun (WGS) entry which is preliminary data.</text>
</comment>
<evidence type="ECO:0000256" key="1">
    <source>
        <dbReference type="SAM" id="MobiDB-lite"/>
    </source>
</evidence>
<gene>
    <name evidence="2" type="ORF">Q5741_06505</name>
</gene>
<proteinExistence type="predicted"/>
<evidence type="ECO:0000313" key="2">
    <source>
        <dbReference type="EMBL" id="MDO7906069.1"/>
    </source>
</evidence>
<evidence type="ECO:0008006" key="4">
    <source>
        <dbReference type="Google" id="ProtNLM"/>
    </source>
</evidence>
<organism evidence="2 3">
    <name type="scientific">Paenibacillus lacisoli</name>
    <dbReference type="NCBI Taxonomy" id="3064525"/>
    <lineage>
        <taxon>Bacteria</taxon>
        <taxon>Bacillati</taxon>
        <taxon>Bacillota</taxon>
        <taxon>Bacilli</taxon>
        <taxon>Bacillales</taxon>
        <taxon>Paenibacillaceae</taxon>
        <taxon>Paenibacillus</taxon>
    </lineage>
</organism>
<accession>A0ABT9CBN1</accession>
<protein>
    <recommendedName>
        <fullName evidence="4">Methyltransferase type 11 domain-containing protein</fullName>
    </recommendedName>
</protein>
<dbReference type="Proteomes" id="UP001240171">
    <property type="component" value="Unassembled WGS sequence"/>
</dbReference>
<sequence length="294" mass="35035">MNIRLTTRNDKMPGYYGIGNGSQTEADEQWDLLSPLSLADDTVDTVLAIRYLQYSPDLIQTMKEIYRICRHKAVVTILAPYAHNFRNIENPHYRSLFSELTPLYLTPSRELYVKELEEVFRYEPPLTNTWLPQQGMDMDFRLVKIHYFYTSNYDPADFDLEERVLFRRTCMNVVDEIYLHLIVVKKDITREELQDLAYHHVDEGWANELPKRHRSDNSQDLIVKREAEHTLEEADFPYKQISPSQAEAKTIEKKSAISRPRRTSRHTRASSRQKNQRLRRRSRWISKNKERKKR</sequence>
<dbReference type="EMBL" id="JAUQTB010000002">
    <property type="protein sequence ID" value="MDO7906069.1"/>
    <property type="molecule type" value="Genomic_DNA"/>
</dbReference>
<dbReference type="SUPFAM" id="SSF53335">
    <property type="entry name" value="S-adenosyl-L-methionine-dependent methyltransferases"/>
    <property type="match status" value="1"/>
</dbReference>
<reference evidence="2 3" key="1">
    <citation type="submission" date="2023-07" db="EMBL/GenBank/DDBJ databases">
        <title>Paenibacillus sp. JX-17 nov. isolated from soil.</title>
        <authorList>
            <person name="Wan Y."/>
            <person name="Liu B."/>
        </authorList>
    </citation>
    <scope>NUCLEOTIDE SEQUENCE [LARGE SCALE GENOMIC DNA]</scope>
    <source>
        <strain evidence="2 3">JX-17</strain>
    </source>
</reference>
<dbReference type="Gene3D" id="3.40.50.150">
    <property type="entry name" value="Vaccinia Virus protein VP39"/>
    <property type="match status" value="1"/>
</dbReference>
<dbReference type="RefSeq" id="WP_305023247.1">
    <property type="nucleotide sequence ID" value="NZ_JAUQTB010000002.1"/>
</dbReference>
<dbReference type="InterPro" id="IPR029063">
    <property type="entry name" value="SAM-dependent_MTases_sf"/>
</dbReference>